<proteinExistence type="predicted"/>
<evidence type="ECO:0000313" key="2">
    <source>
        <dbReference type="EMBL" id="GAA1400258.1"/>
    </source>
</evidence>
<accession>A0ABN1YCQ3</accession>
<evidence type="ECO:0000313" key="3">
    <source>
        <dbReference type="Proteomes" id="UP001499863"/>
    </source>
</evidence>
<dbReference type="EMBL" id="BAAAKJ010000224">
    <property type="protein sequence ID" value="GAA1400258.1"/>
    <property type="molecule type" value="Genomic_DNA"/>
</dbReference>
<sequence length="464" mass="50058">MDPAWDHAHTTAASARPVPGGLADTDADWRRRLEQTPNGHLLRDNAMLRSLASGTPVHLLHLTRSLDAIRSSGQLLASTGCLVGAVYGSPLTPEPGGALRPHNLGAHLLASRDTLDSRRGSTPLVIEIAPDGPKPAAGLDYLRLGPVHLRTYEAHRHALTPAEHEHVMGSVTDRVHVAAPFLDTLLHNACGRPSPDRPFVDALAVAILAVPYLGYLYFETVAEYLMLYSTGPATKKLAARGEMNNHLYKDLAFSAASGMDTLFDLGRFHPGHGRLLDLLGRIEPALAPGAAAYVRRRLSHTFAATCLAPGQDATTATFRQADPNKLATMAPGLLGQLLFREVRLLDRYPQLYHVFERAKAMEAWAYWNARGIVTPFNDTCGPKGEVGLNPAVPRARVTVWTAATCERGLLHPLEQVDAAPAPRLVPWLVAGQRPKVFGRGPGPTGIRTNNPILPSGHPNLPVLS</sequence>
<gene>
    <name evidence="2" type="ORF">GCM10009639_41040</name>
</gene>
<keyword evidence="3" id="KW-1185">Reference proteome</keyword>
<feature type="region of interest" description="Disordered" evidence="1">
    <location>
        <begin position="1"/>
        <end position="24"/>
    </location>
</feature>
<reference evidence="2 3" key="1">
    <citation type="journal article" date="2019" name="Int. J. Syst. Evol. Microbiol.">
        <title>The Global Catalogue of Microorganisms (GCM) 10K type strain sequencing project: providing services to taxonomists for standard genome sequencing and annotation.</title>
        <authorList>
            <consortium name="The Broad Institute Genomics Platform"/>
            <consortium name="The Broad Institute Genome Sequencing Center for Infectious Disease"/>
            <person name="Wu L."/>
            <person name="Ma J."/>
        </authorList>
    </citation>
    <scope>NUCLEOTIDE SEQUENCE [LARGE SCALE GENOMIC DNA]</scope>
    <source>
        <strain evidence="2 3">JCM 12393</strain>
    </source>
</reference>
<organism evidence="2 3">
    <name type="scientific">Kitasatospora putterlickiae</name>
    <dbReference type="NCBI Taxonomy" id="221725"/>
    <lineage>
        <taxon>Bacteria</taxon>
        <taxon>Bacillati</taxon>
        <taxon>Actinomycetota</taxon>
        <taxon>Actinomycetes</taxon>
        <taxon>Kitasatosporales</taxon>
        <taxon>Streptomycetaceae</taxon>
        <taxon>Kitasatospora</taxon>
    </lineage>
</organism>
<protein>
    <submittedName>
        <fullName evidence="2">Uncharacterized protein</fullName>
    </submittedName>
</protein>
<comment type="caution">
    <text evidence="2">The sequence shown here is derived from an EMBL/GenBank/DDBJ whole genome shotgun (WGS) entry which is preliminary data.</text>
</comment>
<name>A0ABN1YCQ3_9ACTN</name>
<dbReference type="RefSeq" id="WP_344337964.1">
    <property type="nucleotide sequence ID" value="NZ_BAAAKJ010000224.1"/>
</dbReference>
<evidence type="ECO:0000256" key="1">
    <source>
        <dbReference type="SAM" id="MobiDB-lite"/>
    </source>
</evidence>
<feature type="region of interest" description="Disordered" evidence="1">
    <location>
        <begin position="438"/>
        <end position="464"/>
    </location>
</feature>
<dbReference type="Proteomes" id="UP001499863">
    <property type="component" value="Unassembled WGS sequence"/>
</dbReference>